<evidence type="ECO:0000313" key="1">
    <source>
        <dbReference type="EMBL" id="KAL3272968.1"/>
    </source>
</evidence>
<dbReference type="EMBL" id="JABFTP020000062">
    <property type="protein sequence ID" value="KAL3272968.1"/>
    <property type="molecule type" value="Genomic_DNA"/>
</dbReference>
<dbReference type="Proteomes" id="UP001516400">
    <property type="component" value="Unassembled WGS sequence"/>
</dbReference>
<comment type="caution">
    <text evidence="1">The sequence shown here is derived from an EMBL/GenBank/DDBJ whole genome shotgun (WGS) entry which is preliminary data.</text>
</comment>
<sequence length="99" mass="11122">MMEMSCISPNLLNLFNKFTSYVEHDAFDSSMLNSNPNAIFQLILEEINFYSTMTTGSSVNTTPDEIESFVCIEILKGVVKPPSMDDLRFASILDTMPVK</sequence>
<evidence type="ECO:0000313" key="2">
    <source>
        <dbReference type="Proteomes" id="UP001516400"/>
    </source>
</evidence>
<protein>
    <submittedName>
        <fullName evidence="1">Uncharacterized protein</fullName>
    </submittedName>
</protein>
<dbReference type="AlphaFoldDB" id="A0ABD2N2N5"/>
<proteinExistence type="predicted"/>
<accession>A0ABD2N2N5</accession>
<name>A0ABD2N2N5_9CUCU</name>
<organism evidence="1 2">
    <name type="scientific">Cryptolaemus montrouzieri</name>
    <dbReference type="NCBI Taxonomy" id="559131"/>
    <lineage>
        <taxon>Eukaryota</taxon>
        <taxon>Metazoa</taxon>
        <taxon>Ecdysozoa</taxon>
        <taxon>Arthropoda</taxon>
        <taxon>Hexapoda</taxon>
        <taxon>Insecta</taxon>
        <taxon>Pterygota</taxon>
        <taxon>Neoptera</taxon>
        <taxon>Endopterygota</taxon>
        <taxon>Coleoptera</taxon>
        <taxon>Polyphaga</taxon>
        <taxon>Cucujiformia</taxon>
        <taxon>Coccinelloidea</taxon>
        <taxon>Coccinellidae</taxon>
        <taxon>Scymninae</taxon>
        <taxon>Scymnini</taxon>
        <taxon>Cryptolaemus</taxon>
    </lineage>
</organism>
<gene>
    <name evidence="1" type="ORF">HHI36_014425</name>
</gene>
<keyword evidence="2" id="KW-1185">Reference proteome</keyword>
<reference evidence="1 2" key="1">
    <citation type="journal article" date="2021" name="BMC Biol.">
        <title>Horizontally acquired antibacterial genes associated with adaptive radiation of ladybird beetles.</title>
        <authorList>
            <person name="Li H.S."/>
            <person name="Tang X.F."/>
            <person name="Huang Y.H."/>
            <person name="Xu Z.Y."/>
            <person name="Chen M.L."/>
            <person name="Du X.Y."/>
            <person name="Qiu B.Y."/>
            <person name="Chen P.T."/>
            <person name="Zhang W."/>
            <person name="Slipinski A."/>
            <person name="Escalona H.E."/>
            <person name="Waterhouse R.M."/>
            <person name="Zwick A."/>
            <person name="Pang H."/>
        </authorList>
    </citation>
    <scope>NUCLEOTIDE SEQUENCE [LARGE SCALE GENOMIC DNA]</scope>
    <source>
        <strain evidence="1">SYSU2018</strain>
    </source>
</reference>